<accession>A0ABD0JCP7</accession>
<keyword evidence="2" id="KW-1185">Reference proteome</keyword>
<name>A0ABD0JCP7_9CAEN</name>
<dbReference type="AlphaFoldDB" id="A0ABD0JCP7"/>
<proteinExistence type="predicted"/>
<evidence type="ECO:0000313" key="1">
    <source>
        <dbReference type="EMBL" id="KAK7469888.1"/>
    </source>
</evidence>
<dbReference type="Proteomes" id="UP001519460">
    <property type="component" value="Unassembled WGS sequence"/>
</dbReference>
<dbReference type="Gene3D" id="3.80.10.10">
    <property type="entry name" value="Ribonuclease Inhibitor"/>
    <property type="match status" value="1"/>
</dbReference>
<protein>
    <recommendedName>
        <fullName evidence="3">F-box protein</fullName>
    </recommendedName>
</protein>
<feature type="non-terminal residue" evidence="1">
    <location>
        <position position="475"/>
    </location>
</feature>
<reference evidence="1 2" key="1">
    <citation type="journal article" date="2023" name="Sci. Data">
        <title>Genome assembly of the Korean intertidal mud-creeper Batillaria attramentaria.</title>
        <authorList>
            <person name="Patra A.K."/>
            <person name="Ho P.T."/>
            <person name="Jun S."/>
            <person name="Lee S.J."/>
            <person name="Kim Y."/>
            <person name="Won Y.J."/>
        </authorList>
    </citation>
    <scope>NUCLEOTIDE SEQUENCE [LARGE SCALE GENOMIC DNA]</scope>
    <source>
        <strain evidence="1">Wonlab-2016</strain>
    </source>
</reference>
<comment type="caution">
    <text evidence="1">The sequence shown here is derived from an EMBL/GenBank/DDBJ whole genome shotgun (WGS) entry which is preliminary data.</text>
</comment>
<dbReference type="EMBL" id="JACVVK020000500">
    <property type="protein sequence ID" value="KAK7469888.1"/>
    <property type="molecule type" value="Genomic_DNA"/>
</dbReference>
<sequence length="475" mass="52718">TLEKTELFRNDEGVTVEDAECLPLHIARHNIVNMNLTADLVCMNLSGVEMLTDALFYILKVNNTTFRNLKKLVCTGCYYLSDLGLMWASSMTPELMGAELEGCFKVTEKGLSFLVSNCPRLQNLAVVGTSVGRIPLNVAHVTNVKDMDAFKLVVLRDQSVSKTLKDMVQQTNPQGPPPALSVWNSWSPQSPEGMKRNFKFNVLEVEAQSYKSVFQVLQDSVLSAGTIVVLTYREMSTKTKEIANRLASTIGMALAKCPDVYRNTRADGNGKESGTETAKNPSVKPWKMEMIDFNGQLQLAAGGLAHEVLESVIDTEDDRLVMVITLEKNLDKALVAGLTTAVNFMTDLAPWVHDPVDHTCFELAEMIPKAALTSLHAVYHGMETERRLLFHHRQPYPHMEKIVDLMEKCGTALYLPGSSDGLCVTDIPVYADVLSKFMETKPPLNRHISCLGGETTCWDASSVEEFVKKYNSQVK</sequence>
<gene>
    <name evidence="1" type="ORF">BaRGS_00036108</name>
</gene>
<dbReference type="SUPFAM" id="SSF52047">
    <property type="entry name" value="RNI-like"/>
    <property type="match status" value="1"/>
</dbReference>
<feature type="non-terminal residue" evidence="1">
    <location>
        <position position="1"/>
    </location>
</feature>
<dbReference type="InterPro" id="IPR032675">
    <property type="entry name" value="LRR_dom_sf"/>
</dbReference>
<evidence type="ECO:0008006" key="3">
    <source>
        <dbReference type="Google" id="ProtNLM"/>
    </source>
</evidence>
<evidence type="ECO:0000313" key="2">
    <source>
        <dbReference type="Proteomes" id="UP001519460"/>
    </source>
</evidence>
<organism evidence="1 2">
    <name type="scientific">Batillaria attramentaria</name>
    <dbReference type="NCBI Taxonomy" id="370345"/>
    <lineage>
        <taxon>Eukaryota</taxon>
        <taxon>Metazoa</taxon>
        <taxon>Spiralia</taxon>
        <taxon>Lophotrochozoa</taxon>
        <taxon>Mollusca</taxon>
        <taxon>Gastropoda</taxon>
        <taxon>Caenogastropoda</taxon>
        <taxon>Sorbeoconcha</taxon>
        <taxon>Cerithioidea</taxon>
        <taxon>Batillariidae</taxon>
        <taxon>Batillaria</taxon>
    </lineage>
</organism>